<feature type="region of interest" description="Disordered" evidence="1">
    <location>
        <begin position="1"/>
        <end position="37"/>
    </location>
</feature>
<gene>
    <name evidence="2" type="ORF">PCOR1329_LOCUS52581</name>
</gene>
<accession>A0ABN9UXP9</accession>
<sequence length="183" mass="18249">MTSIRASPCLAGAAAAGPAAGAPGARRAGRRDPSWGRQCTADAVLQEPRPACIWAPAGGAGPPPGEAAPREEASPPPTPTGQRQGRQRRLLRLGAAPLRLPDGTGGGAAAAEPPAPCPSLSGTHWSMTSFKLVDTDTDASQSLGSSADQSKAPQGAVLGPGGGSKLRWETEPLAAGQSGHEAK</sequence>
<evidence type="ECO:0000313" key="2">
    <source>
        <dbReference type="EMBL" id="CAK0864834.1"/>
    </source>
</evidence>
<dbReference type="Proteomes" id="UP001189429">
    <property type="component" value="Unassembled WGS sequence"/>
</dbReference>
<comment type="caution">
    <text evidence="2">The sequence shown here is derived from an EMBL/GenBank/DDBJ whole genome shotgun (WGS) entry which is preliminary data.</text>
</comment>
<feature type="compositionally biased region" description="Low complexity" evidence="1">
    <location>
        <begin position="11"/>
        <end position="26"/>
    </location>
</feature>
<feature type="compositionally biased region" description="Polar residues" evidence="1">
    <location>
        <begin position="138"/>
        <end position="152"/>
    </location>
</feature>
<evidence type="ECO:0000313" key="3">
    <source>
        <dbReference type="Proteomes" id="UP001189429"/>
    </source>
</evidence>
<name>A0ABN9UXP9_9DINO</name>
<feature type="compositionally biased region" description="Polar residues" evidence="1">
    <location>
        <begin position="120"/>
        <end position="129"/>
    </location>
</feature>
<feature type="compositionally biased region" description="Low complexity" evidence="1">
    <location>
        <begin position="92"/>
        <end position="102"/>
    </location>
</feature>
<evidence type="ECO:0000256" key="1">
    <source>
        <dbReference type="SAM" id="MobiDB-lite"/>
    </source>
</evidence>
<reference evidence="2" key="1">
    <citation type="submission" date="2023-10" db="EMBL/GenBank/DDBJ databases">
        <authorList>
            <person name="Chen Y."/>
            <person name="Shah S."/>
            <person name="Dougan E. K."/>
            <person name="Thang M."/>
            <person name="Chan C."/>
        </authorList>
    </citation>
    <scope>NUCLEOTIDE SEQUENCE [LARGE SCALE GENOMIC DNA]</scope>
</reference>
<protein>
    <submittedName>
        <fullName evidence="2">Uncharacterized protein</fullName>
    </submittedName>
</protein>
<organism evidence="2 3">
    <name type="scientific">Prorocentrum cordatum</name>
    <dbReference type="NCBI Taxonomy" id="2364126"/>
    <lineage>
        <taxon>Eukaryota</taxon>
        <taxon>Sar</taxon>
        <taxon>Alveolata</taxon>
        <taxon>Dinophyceae</taxon>
        <taxon>Prorocentrales</taxon>
        <taxon>Prorocentraceae</taxon>
        <taxon>Prorocentrum</taxon>
    </lineage>
</organism>
<dbReference type="EMBL" id="CAUYUJ010016398">
    <property type="protein sequence ID" value="CAK0864834.1"/>
    <property type="molecule type" value="Genomic_DNA"/>
</dbReference>
<proteinExistence type="predicted"/>
<feature type="region of interest" description="Disordered" evidence="1">
    <location>
        <begin position="50"/>
        <end position="183"/>
    </location>
</feature>
<keyword evidence="3" id="KW-1185">Reference proteome</keyword>